<name>A0A0M8P0N3_9EURO</name>
<feature type="compositionally biased region" description="Low complexity" evidence="1">
    <location>
        <begin position="26"/>
        <end position="42"/>
    </location>
</feature>
<protein>
    <submittedName>
        <fullName evidence="2">Uncharacterized protein</fullName>
    </submittedName>
</protein>
<sequence length="69" mass="7025">MPVSPSRTRPSTAGRTMSTTTSVPLPRARTSVPASSSTTPSALFAPRPGPIVGTVSARLATSLSTLTSR</sequence>
<gene>
    <name evidence="2" type="ORF">ACN38_g8011</name>
</gene>
<dbReference type="Proteomes" id="UP000037696">
    <property type="component" value="Unassembled WGS sequence"/>
</dbReference>
<organism evidence="2 3">
    <name type="scientific">Penicillium nordicum</name>
    <dbReference type="NCBI Taxonomy" id="229535"/>
    <lineage>
        <taxon>Eukaryota</taxon>
        <taxon>Fungi</taxon>
        <taxon>Dikarya</taxon>
        <taxon>Ascomycota</taxon>
        <taxon>Pezizomycotina</taxon>
        <taxon>Eurotiomycetes</taxon>
        <taxon>Eurotiomycetidae</taxon>
        <taxon>Eurotiales</taxon>
        <taxon>Aspergillaceae</taxon>
        <taxon>Penicillium</taxon>
    </lineage>
</organism>
<accession>A0A0M8P0N3</accession>
<feature type="compositionally biased region" description="Polar residues" evidence="1">
    <location>
        <begin position="1"/>
        <end position="23"/>
    </location>
</feature>
<feature type="region of interest" description="Disordered" evidence="1">
    <location>
        <begin position="1"/>
        <end position="50"/>
    </location>
</feature>
<evidence type="ECO:0000313" key="2">
    <source>
        <dbReference type="EMBL" id="KOS41117.1"/>
    </source>
</evidence>
<reference evidence="2 3" key="1">
    <citation type="submission" date="2015-08" db="EMBL/GenBank/DDBJ databases">
        <title>Genome sequencing of Penicillium nordicum.</title>
        <authorList>
            <person name="Nguyen H.D."/>
            <person name="Seifert K.A."/>
        </authorList>
    </citation>
    <scope>NUCLEOTIDE SEQUENCE [LARGE SCALE GENOMIC DNA]</scope>
    <source>
        <strain evidence="2 3">DAOMC 185683</strain>
    </source>
</reference>
<proteinExistence type="predicted"/>
<evidence type="ECO:0000256" key="1">
    <source>
        <dbReference type="SAM" id="MobiDB-lite"/>
    </source>
</evidence>
<evidence type="ECO:0000313" key="3">
    <source>
        <dbReference type="Proteomes" id="UP000037696"/>
    </source>
</evidence>
<keyword evidence="3" id="KW-1185">Reference proteome</keyword>
<comment type="caution">
    <text evidence="2">The sequence shown here is derived from an EMBL/GenBank/DDBJ whole genome shotgun (WGS) entry which is preliminary data.</text>
</comment>
<dbReference type="EMBL" id="LHQQ01000141">
    <property type="protein sequence ID" value="KOS41117.1"/>
    <property type="molecule type" value="Genomic_DNA"/>
</dbReference>
<dbReference type="AlphaFoldDB" id="A0A0M8P0N3"/>